<sequence>MTADITFENEFEKAITSDEAERSLHFHKVFTGNAGTFRKEEYKDNSLINVIHYLKADDDEKLILSELVNHYPVLDWFEIRTIEQIGAYRKEIQRFLLTTGAYEDFQITLLLNGGGLLIFERRDEIVDEVAHLEIRKYYYDPASKQEKFEFIYNPDGHLSSMRGSESPFVAENDYLITDSEIEFFFPGFLSENPYYQNADLLPTD</sequence>
<dbReference type="OrthoDB" id="1241595at2"/>
<gene>
    <name evidence="1" type="ORF">BBI00_10840</name>
</gene>
<organism evidence="1 2">
    <name type="scientific">Chryseobacterium arthrosphaerae</name>
    <dbReference type="NCBI Taxonomy" id="651561"/>
    <lineage>
        <taxon>Bacteria</taxon>
        <taxon>Pseudomonadati</taxon>
        <taxon>Bacteroidota</taxon>
        <taxon>Flavobacteriia</taxon>
        <taxon>Flavobacteriales</taxon>
        <taxon>Weeksellaceae</taxon>
        <taxon>Chryseobacterium group</taxon>
        <taxon>Chryseobacterium</taxon>
    </lineage>
</organism>
<dbReference type="AlphaFoldDB" id="A0A1B8ZT79"/>
<reference evidence="2" key="1">
    <citation type="submission" date="2016-07" db="EMBL/GenBank/DDBJ databases">
        <authorList>
            <person name="Florea S."/>
            <person name="Webb J.S."/>
            <person name="Jaromczyk J."/>
            <person name="Schardl C.L."/>
        </authorList>
    </citation>
    <scope>NUCLEOTIDE SEQUENCE [LARGE SCALE GENOMIC DNA]</scope>
    <source>
        <strain evidence="2">CC-VM-7</strain>
    </source>
</reference>
<accession>A0A1B8ZT79</accession>
<dbReference type="EMBL" id="MAYG01000001">
    <property type="protein sequence ID" value="OCA74798.1"/>
    <property type="molecule type" value="Genomic_DNA"/>
</dbReference>
<dbReference type="STRING" id="651561.BBI00_10840"/>
<dbReference type="Proteomes" id="UP000093432">
    <property type="component" value="Unassembled WGS sequence"/>
</dbReference>
<evidence type="ECO:0000313" key="1">
    <source>
        <dbReference type="EMBL" id="OCA74798.1"/>
    </source>
</evidence>
<proteinExistence type="predicted"/>
<protein>
    <submittedName>
        <fullName evidence="1">Uncharacterized protein</fullName>
    </submittedName>
</protein>
<evidence type="ECO:0000313" key="2">
    <source>
        <dbReference type="Proteomes" id="UP000093432"/>
    </source>
</evidence>
<comment type="caution">
    <text evidence="1">The sequence shown here is derived from an EMBL/GenBank/DDBJ whole genome shotgun (WGS) entry which is preliminary data.</text>
</comment>
<dbReference type="RefSeq" id="WP_065398784.1">
    <property type="nucleotide sequence ID" value="NZ_MAYG01000001.1"/>
</dbReference>
<name>A0A1B8ZT79_9FLAO</name>